<keyword evidence="4" id="KW-1185">Reference proteome</keyword>
<keyword evidence="1" id="KW-0812">Transmembrane</keyword>
<reference evidence="2 4" key="1">
    <citation type="submission" date="2018-03" db="EMBL/GenBank/DDBJ databases">
        <title>Draft genome sequence of Rohu Carp (Labeo rohita).</title>
        <authorList>
            <person name="Das P."/>
            <person name="Kushwaha B."/>
            <person name="Joshi C.G."/>
            <person name="Kumar D."/>
            <person name="Nagpure N.S."/>
            <person name="Sahoo L."/>
            <person name="Das S.P."/>
            <person name="Bit A."/>
            <person name="Patnaik S."/>
            <person name="Meher P.K."/>
            <person name="Jayasankar P."/>
            <person name="Koringa P.G."/>
            <person name="Patel N.V."/>
            <person name="Hinsu A.T."/>
            <person name="Kumar R."/>
            <person name="Pandey M."/>
            <person name="Agarwal S."/>
            <person name="Srivastava S."/>
            <person name="Singh M."/>
            <person name="Iquebal M.A."/>
            <person name="Jaiswal S."/>
            <person name="Angadi U.B."/>
            <person name="Kumar N."/>
            <person name="Raza M."/>
            <person name="Shah T.M."/>
            <person name="Rai A."/>
            <person name="Jena J.K."/>
        </authorList>
    </citation>
    <scope>NUCLEOTIDE SEQUENCE [LARGE SCALE GENOMIC DNA]</scope>
    <source>
        <strain evidence="2">DASCIFA01</strain>
        <tissue evidence="2">Testis</tissue>
    </source>
</reference>
<evidence type="ECO:0000313" key="4">
    <source>
        <dbReference type="Proteomes" id="UP000290572"/>
    </source>
</evidence>
<dbReference type="PANTHER" id="PTHR23320:SF128">
    <property type="entry name" value="MEMBRANE-SPANNING 4-DOMAINS SUBFAMILY A MEMBER 4A"/>
    <property type="match status" value="1"/>
</dbReference>
<comment type="caution">
    <text evidence="2">The sequence shown here is derived from an EMBL/GenBank/DDBJ whole genome shotgun (WGS) entry which is preliminary data.</text>
</comment>
<dbReference type="Proteomes" id="UP000290572">
    <property type="component" value="Unassembled WGS sequence"/>
</dbReference>
<accession>A0A498LJN9</accession>
<sequence>MFIGHIDVFDESAEQWATYIERSVWDSETRMSSTVIPVNSVPLLVQFQQGSPLNGLQAFLKGQPKALGTVQIMIGVLTLLIGIVSTACAELVFVYSGIPYWGSLITLFKGIRGVLLLFATLQFIISICLSAFACKANACACACCCPPQVNASLGMNIFSIITACIAIILLSLDLVIGPVHYYSYYGHIELQRVYKQVAGVSPLRGLQAFLKGQPKALGMVQIMIGVLTLLIGIVSTAYVSLTSVFVHSGLPYWGSLIALFWGTRGVSLVFAVFEFIISICVSAFACSANICCPSQVSLIFKNQDVQYCHTHELFNTRHSVSTTNSNKSCYDNDKCSCACLCTTGGRSFTSSWTSGISERPTESPWDGPDNDRCADSPVWHCVYSLCRASLCL</sequence>
<feature type="transmembrane region" description="Helical" evidence="1">
    <location>
        <begin position="268"/>
        <end position="290"/>
    </location>
</feature>
<feature type="transmembrane region" description="Helical" evidence="1">
    <location>
        <begin position="216"/>
        <end position="238"/>
    </location>
</feature>
<dbReference type="EMBL" id="QBIY01012873">
    <property type="protein sequence ID" value="RXN14823.1"/>
    <property type="molecule type" value="Genomic_DNA"/>
</dbReference>
<evidence type="ECO:0000313" key="2">
    <source>
        <dbReference type="EMBL" id="RXN05695.1"/>
    </source>
</evidence>
<dbReference type="STRING" id="84645.A0A498LJN9"/>
<feature type="transmembrane region" description="Helical" evidence="1">
    <location>
        <begin position="153"/>
        <end position="176"/>
    </location>
</feature>
<protein>
    <submittedName>
        <fullName evidence="2">Membrane-spanning 4-domains subfamily A member 4A-like protein</fullName>
    </submittedName>
</protein>
<organism evidence="2 4">
    <name type="scientific">Labeo rohita</name>
    <name type="common">Indian major carp</name>
    <name type="synonym">Cyprinus rohita</name>
    <dbReference type="NCBI Taxonomy" id="84645"/>
    <lineage>
        <taxon>Eukaryota</taxon>
        <taxon>Metazoa</taxon>
        <taxon>Chordata</taxon>
        <taxon>Craniata</taxon>
        <taxon>Vertebrata</taxon>
        <taxon>Euteleostomi</taxon>
        <taxon>Actinopterygii</taxon>
        <taxon>Neopterygii</taxon>
        <taxon>Teleostei</taxon>
        <taxon>Ostariophysi</taxon>
        <taxon>Cypriniformes</taxon>
        <taxon>Cyprinidae</taxon>
        <taxon>Labeoninae</taxon>
        <taxon>Labeonini</taxon>
        <taxon>Labeo</taxon>
    </lineage>
</organism>
<feature type="transmembrane region" description="Helical" evidence="1">
    <location>
        <begin position="244"/>
        <end position="261"/>
    </location>
</feature>
<feature type="transmembrane region" description="Helical" evidence="1">
    <location>
        <begin position="114"/>
        <end position="133"/>
    </location>
</feature>
<dbReference type="AlphaFoldDB" id="A0A498LJN9"/>
<dbReference type="InterPro" id="IPR030417">
    <property type="entry name" value="MS4A"/>
</dbReference>
<feature type="transmembrane region" description="Helical" evidence="1">
    <location>
        <begin position="70"/>
        <end position="93"/>
    </location>
</feature>
<keyword evidence="1" id="KW-1133">Transmembrane helix</keyword>
<keyword evidence="1" id="KW-0472">Membrane</keyword>
<dbReference type="EMBL" id="QBIY01013392">
    <property type="protein sequence ID" value="RXN05695.1"/>
    <property type="molecule type" value="Genomic_DNA"/>
</dbReference>
<evidence type="ECO:0000256" key="1">
    <source>
        <dbReference type="SAM" id="Phobius"/>
    </source>
</evidence>
<evidence type="ECO:0000313" key="3">
    <source>
        <dbReference type="EMBL" id="RXN14823.1"/>
    </source>
</evidence>
<gene>
    <name evidence="3" type="ORF">ROHU_028448</name>
    <name evidence="2" type="ORF">ROHU_033190</name>
</gene>
<dbReference type="PANTHER" id="PTHR23320">
    <property type="entry name" value="MEMBRANE-SPANNING 4-DOMAINS SUBFAMILY A MS4A -RELATED"/>
    <property type="match status" value="1"/>
</dbReference>
<proteinExistence type="predicted"/>
<name>A0A498LJN9_LABRO</name>